<dbReference type="AlphaFoldDB" id="A0A179HV33"/>
<dbReference type="Proteomes" id="UP000078340">
    <property type="component" value="Unassembled WGS sequence"/>
</dbReference>
<evidence type="ECO:0000313" key="3">
    <source>
        <dbReference type="Proteomes" id="UP000078340"/>
    </source>
</evidence>
<comment type="caution">
    <text evidence="2">The sequence shown here is derived from an EMBL/GenBank/DDBJ whole genome shotgun (WGS) entry which is preliminary data.</text>
</comment>
<dbReference type="EMBL" id="LSBI01000002">
    <property type="protein sequence ID" value="OAQ93742.1"/>
    <property type="molecule type" value="Genomic_DNA"/>
</dbReference>
<gene>
    <name evidence="2" type="ORF">VFPFJ_02904</name>
</gene>
<protein>
    <submittedName>
        <fullName evidence="2">Uncharacterized protein</fullName>
    </submittedName>
</protein>
<organism evidence="2 3">
    <name type="scientific">Purpureocillium lilacinum</name>
    <name type="common">Paecilomyces lilacinus</name>
    <dbReference type="NCBI Taxonomy" id="33203"/>
    <lineage>
        <taxon>Eukaryota</taxon>
        <taxon>Fungi</taxon>
        <taxon>Dikarya</taxon>
        <taxon>Ascomycota</taxon>
        <taxon>Pezizomycotina</taxon>
        <taxon>Sordariomycetes</taxon>
        <taxon>Hypocreomycetidae</taxon>
        <taxon>Hypocreales</taxon>
        <taxon>Ophiocordycipitaceae</taxon>
        <taxon>Purpureocillium</taxon>
    </lineage>
</organism>
<evidence type="ECO:0000256" key="1">
    <source>
        <dbReference type="SAM" id="MobiDB-lite"/>
    </source>
</evidence>
<evidence type="ECO:0000313" key="2">
    <source>
        <dbReference type="EMBL" id="OAQ93742.1"/>
    </source>
</evidence>
<sequence length="110" mass="11992">MESSPACILKIQVSSRIYWHPSEPLAACYNASAWSVVVSRRLAGKLRSNTCDSWPLLSRTSPIQSRGSDEGEPSVANLPPGELTMRVDGRPCCGRSHERLLGNRTQGPAK</sequence>
<name>A0A179HV33_PURLI</name>
<accession>A0A179HV33</accession>
<feature type="region of interest" description="Disordered" evidence="1">
    <location>
        <begin position="61"/>
        <end position="89"/>
    </location>
</feature>
<reference evidence="2 3" key="1">
    <citation type="submission" date="2016-02" db="EMBL/GenBank/DDBJ databases">
        <title>Biosynthesis of antibiotic leucinostatins and their inhibition on Phytophthora in bio-control Purpureocillium lilacinum.</title>
        <authorList>
            <person name="Wang G."/>
            <person name="Liu Z."/>
            <person name="Lin R."/>
            <person name="Li E."/>
            <person name="Mao Z."/>
            <person name="Ling J."/>
            <person name="Yin W."/>
            <person name="Xie B."/>
        </authorList>
    </citation>
    <scope>NUCLEOTIDE SEQUENCE [LARGE SCALE GENOMIC DNA]</scope>
    <source>
        <strain evidence="2">PLFJ-1</strain>
    </source>
</reference>
<proteinExistence type="predicted"/>